<feature type="binding site" evidence="8">
    <location>
        <position position="139"/>
    </location>
    <ligand>
        <name>substrate</name>
    </ligand>
</feature>
<evidence type="ECO:0000256" key="4">
    <source>
        <dbReference type="ARBA" id="ARBA00022679"/>
    </source>
</evidence>
<accession>A0A1M4U5B8</accession>
<dbReference type="SUPFAM" id="SSF88697">
    <property type="entry name" value="PUA domain-like"/>
    <property type="match status" value="1"/>
</dbReference>
<dbReference type="InterPro" id="IPR005715">
    <property type="entry name" value="Glu_5kinase/COase_Synthase"/>
</dbReference>
<dbReference type="SUPFAM" id="SSF53633">
    <property type="entry name" value="Carbamate kinase-like"/>
    <property type="match status" value="1"/>
</dbReference>
<comment type="catalytic activity">
    <reaction evidence="8">
        <text>L-glutamate + ATP = L-glutamyl 5-phosphate + ADP</text>
        <dbReference type="Rhea" id="RHEA:14877"/>
        <dbReference type="ChEBI" id="CHEBI:29985"/>
        <dbReference type="ChEBI" id="CHEBI:30616"/>
        <dbReference type="ChEBI" id="CHEBI:58274"/>
        <dbReference type="ChEBI" id="CHEBI:456216"/>
        <dbReference type="EC" id="2.7.2.11"/>
    </reaction>
</comment>
<evidence type="ECO:0000313" key="11">
    <source>
        <dbReference type="Proteomes" id="UP000184088"/>
    </source>
</evidence>
<dbReference type="NCBIfam" id="TIGR01027">
    <property type="entry name" value="proB"/>
    <property type="match status" value="1"/>
</dbReference>
<comment type="pathway">
    <text evidence="8">Amino-acid biosynthesis; L-proline biosynthesis; L-glutamate 5-semialdehyde from L-glutamate: step 1/2.</text>
</comment>
<sequence>MYSNKHKKIVVKIGTSSLTHENGKLDIEAIEKLVRQITNIRNAGIDISLVSSGAVGAGMTRLHLNHRPTSIREKQAVAAVGQGILMHIYEKLFSEYGLSVAQILLTRDDLSIRKRCVNFINTMSKLFEYGVVPIINENDTVATEELMLKFGDNDTLSAMVASLIGADLLVILSDIDGLYDKDPHVYDDARLIPLVENITEDIQITAGDAVSGYGTGGMRTKLTAARIATASGVSMIIANSRADMVLSRIVSGESIGTFFKPSAHKLNSKGIWLAFGSLSSGKIFIDEGAKDAIINNGKSLLACGIKYVEGDFDAGDTVTVYDEQGREVARGIVNFSACDVKKIMGCSSEKIEEILGSKSCDEVIHRDNMVKTC</sequence>
<dbReference type="PROSITE" id="PS00902">
    <property type="entry name" value="GLUTAMATE_5_KINASE"/>
    <property type="match status" value="1"/>
</dbReference>
<dbReference type="UniPathway" id="UPA00098">
    <property type="reaction ID" value="UER00359"/>
</dbReference>
<dbReference type="GO" id="GO:0055129">
    <property type="term" value="P:L-proline biosynthetic process"/>
    <property type="evidence" value="ECO:0007669"/>
    <property type="project" value="UniProtKB-UniRule"/>
</dbReference>
<dbReference type="CDD" id="cd04242">
    <property type="entry name" value="AAK_G5K_ProB"/>
    <property type="match status" value="1"/>
</dbReference>
<dbReference type="GO" id="GO:0005524">
    <property type="term" value="F:ATP binding"/>
    <property type="evidence" value="ECO:0007669"/>
    <property type="project" value="UniProtKB-KW"/>
</dbReference>
<keyword evidence="6 8" id="KW-0418">Kinase</keyword>
<dbReference type="OrthoDB" id="9804434at2"/>
<dbReference type="InterPro" id="IPR011529">
    <property type="entry name" value="Glu_5kinase"/>
</dbReference>
<keyword evidence="11" id="KW-1185">Reference proteome</keyword>
<evidence type="ECO:0000259" key="9">
    <source>
        <dbReference type="SMART" id="SM00359"/>
    </source>
</evidence>
<dbReference type="CDD" id="cd21157">
    <property type="entry name" value="PUA_G5K"/>
    <property type="match status" value="1"/>
</dbReference>
<dbReference type="EMBL" id="FQVH01000002">
    <property type="protein sequence ID" value="SHE51875.1"/>
    <property type="molecule type" value="Genomic_DNA"/>
</dbReference>
<evidence type="ECO:0000313" key="10">
    <source>
        <dbReference type="EMBL" id="SHE51875.1"/>
    </source>
</evidence>
<comment type="similarity">
    <text evidence="8">Belongs to the glutamate 5-kinase family.</text>
</comment>
<dbReference type="GO" id="GO:0005829">
    <property type="term" value="C:cytosol"/>
    <property type="evidence" value="ECO:0007669"/>
    <property type="project" value="TreeGrafter"/>
</dbReference>
<dbReference type="InterPro" id="IPR036974">
    <property type="entry name" value="PUA_sf"/>
</dbReference>
<evidence type="ECO:0000256" key="2">
    <source>
        <dbReference type="ARBA" id="ARBA00022605"/>
    </source>
</evidence>
<keyword evidence="5 8" id="KW-0547">Nucleotide-binding</keyword>
<protein>
    <recommendedName>
        <fullName evidence="8">Glutamate 5-kinase</fullName>
        <ecNumber evidence="8">2.7.2.11</ecNumber>
    </recommendedName>
    <alternativeName>
        <fullName evidence="8">Gamma-glutamyl kinase</fullName>
        <shortName evidence="8">GK</shortName>
    </alternativeName>
</protein>
<keyword evidence="1 8" id="KW-0963">Cytoplasm</keyword>
<reference evidence="10 11" key="1">
    <citation type="submission" date="2016-11" db="EMBL/GenBank/DDBJ databases">
        <authorList>
            <person name="Jaros S."/>
            <person name="Januszkiewicz K."/>
            <person name="Wedrychowicz H."/>
        </authorList>
    </citation>
    <scope>NUCLEOTIDE SEQUENCE [LARGE SCALE GENOMIC DNA]</scope>
    <source>
        <strain evidence="10 11">DSM 17918</strain>
    </source>
</reference>
<dbReference type="PROSITE" id="PS50890">
    <property type="entry name" value="PUA"/>
    <property type="match status" value="1"/>
</dbReference>
<dbReference type="AlphaFoldDB" id="A0A1M4U5B8"/>
<feature type="binding site" evidence="8">
    <location>
        <position position="52"/>
    </location>
    <ligand>
        <name>substrate</name>
    </ligand>
</feature>
<keyword evidence="2 8" id="KW-0028">Amino-acid biosynthesis</keyword>
<feature type="binding site" evidence="8">
    <location>
        <begin position="215"/>
        <end position="221"/>
    </location>
    <ligand>
        <name>ATP</name>
        <dbReference type="ChEBI" id="CHEBI:30616"/>
    </ligand>
</feature>
<dbReference type="InterPro" id="IPR001048">
    <property type="entry name" value="Asp/Glu/Uridylate_kinase"/>
</dbReference>
<dbReference type="RefSeq" id="WP_073341407.1">
    <property type="nucleotide sequence ID" value="NZ_FQVH01000002.1"/>
</dbReference>
<dbReference type="SMART" id="SM00359">
    <property type="entry name" value="PUA"/>
    <property type="match status" value="1"/>
</dbReference>
<dbReference type="EC" id="2.7.2.11" evidence="8"/>
<feature type="binding site" evidence="8">
    <location>
        <begin position="173"/>
        <end position="174"/>
    </location>
    <ligand>
        <name>ATP</name>
        <dbReference type="ChEBI" id="CHEBI:30616"/>
    </ligand>
</feature>
<keyword evidence="3 8" id="KW-0641">Proline biosynthesis</keyword>
<gene>
    <name evidence="8" type="primary">proB</name>
    <name evidence="10" type="ORF">SAMN02746089_00384</name>
</gene>
<dbReference type="Gene3D" id="3.40.1160.10">
    <property type="entry name" value="Acetylglutamate kinase-like"/>
    <property type="match status" value="2"/>
</dbReference>
<dbReference type="PANTHER" id="PTHR43654:SF1">
    <property type="entry name" value="ISOPENTENYL PHOSPHATE KINASE"/>
    <property type="match status" value="1"/>
</dbReference>
<evidence type="ECO:0000256" key="5">
    <source>
        <dbReference type="ARBA" id="ARBA00022741"/>
    </source>
</evidence>
<proteinExistence type="inferred from homology"/>
<evidence type="ECO:0000256" key="8">
    <source>
        <dbReference type="HAMAP-Rule" id="MF_00456"/>
    </source>
</evidence>
<dbReference type="HAMAP" id="MF_00456">
    <property type="entry name" value="ProB"/>
    <property type="match status" value="1"/>
</dbReference>
<dbReference type="Pfam" id="PF00696">
    <property type="entry name" value="AA_kinase"/>
    <property type="match status" value="1"/>
</dbReference>
<keyword evidence="7 8" id="KW-0067">ATP-binding</keyword>
<dbReference type="InterPro" id="IPR015947">
    <property type="entry name" value="PUA-like_sf"/>
</dbReference>
<dbReference type="FunFam" id="3.40.1160.10:FF:000018">
    <property type="entry name" value="Glutamate 5-kinase"/>
    <property type="match status" value="1"/>
</dbReference>
<dbReference type="GO" id="GO:0004349">
    <property type="term" value="F:glutamate 5-kinase activity"/>
    <property type="evidence" value="ECO:0007669"/>
    <property type="project" value="UniProtKB-UniRule"/>
</dbReference>
<dbReference type="GO" id="GO:0003723">
    <property type="term" value="F:RNA binding"/>
    <property type="evidence" value="ECO:0007669"/>
    <property type="project" value="InterPro"/>
</dbReference>
<dbReference type="Proteomes" id="UP000184088">
    <property type="component" value="Unassembled WGS sequence"/>
</dbReference>
<comment type="function">
    <text evidence="8">Catalyzes the transfer of a phosphate group to glutamate to form L-glutamate 5-phosphate.</text>
</comment>
<dbReference type="InterPro" id="IPR041739">
    <property type="entry name" value="G5K_ProB"/>
</dbReference>
<feature type="binding site" evidence="8">
    <location>
        <position position="12"/>
    </location>
    <ligand>
        <name>ATP</name>
        <dbReference type="ChEBI" id="CHEBI:30616"/>
    </ligand>
</feature>
<dbReference type="Pfam" id="PF01472">
    <property type="entry name" value="PUA"/>
    <property type="match status" value="1"/>
</dbReference>
<comment type="subcellular location">
    <subcellularLocation>
        <location evidence="8">Cytoplasm</location>
    </subcellularLocation>
</comment>
<dbReference type="FunFam" id="2.30.130.10:FF:000007">
    <property type="entry name" value="Glutamate 5-kinase"/>
    <property type="match status" value="1"/>
</dbReference>
<keyword evidence="4 8" id="KW-0808">Transferase</keyword>
<dbReference type="STRING" id="1121256.SAMN02746089_00384"/>
<dbReference type="Gene3D" id="2.30.130.10">
    <property type="entry name" value="PUA domain"/>
    <property type="match status" value="1"/>
</dbReference>
<organism evidence="10 11">
    <name type="scientific">Caldanaerobius fijiensis DSM 17918</name>
    <dbReference type="NCBI Taxonomy" id="1121256"/>
    <lineage>
        <taxon>Bacteria</taxon>
        <taxon>Bacillati</taxon>
        <taxon>Bacillota</taxon>
        <taxon>Clostridia</taxon>
        <taxon>Thermoanaerobacterales</taxon>
        <taxon>Thermoanaerobacteraceae</taxon>
        <taxon>Caldanaerobius</taxon>
    </lineage>
</organism>
<dbReference type="InterPro" id="IPR036393">
    <property type="entry name" value="AceGlu_kinase-like_sf"/>
</dbReference>
<evidence type="ECO:0000256" key="3">
    <source>
        <dbReference type="ARBA" id="ARBA00022650"/>
    </source>
</evidence>
<evidence type="ECO:0000256" key="7">
    <source>
        <dbReference type="ARBA" id="ARBA00022840"/>
    </source>
</evidence>
<evidence type="ECO:0000256" key="6">
    <source>
        <dbReference type="ARBA" id="ARBA00022777"/>
    </source>
</evidence>
<dbReference type="InterPro" id="IPR001057">
    <property type="entry name" value="Glu/AcGlu_kinase"/>
</dbReference>
<dbReference type="PANTHER" id="PTHR43654">
    <property type="entry name" value="GLUTAMATE 5-KINASE"/>
    <property type="match status" value="1"/>
</dbReference>
<dbReference type="InterPro" id="IPR002478">
    <property type="entry name" value="PUA"/>
</dbReference>
<dbReference type="PRINTS" id="PR00474">
    <property type="entry name" value="GLU5KINASE"/>
</dbReference>
<feature type="domain" description="PUA" evidence="9">
    <location>
        <begin position="281"/>
        <end position="364"/>
    </location>
</feature>
<dbReference type="PIRSF" id="PIRSF000729">
    <property type="entry name" value="GK"/>
    <property type="match status" value="1"/>
</dbReference>
<evidence type="ECO:0000256" key="1">
    <source>
        <dbReference type="ARBA" id="ARBA00022490"/>
    </source>
</evidence>
<dbReference type="InterPro" id="IPR019797">
    <property type="entry name" value="Glutamate_5-kinase_CS"/>
</dbReference>
<feature type="binding site" evidence="8">
    <location>
        <position position="153"/>
    </location>
    <ligand>
        <name>substrate</name>
    </ligand>
</feature>
<name>A0A1M4U5B8_9THEO</name>